<evidence type="ECO:0000313" key="3">
    <source>
        <dbReference type="Proteomes" id="UP000574390"/>
    </source>
</evidence>
<dbReference type="AlphaFoldDB" id="A0A7J6Q1X5"/>
<evidence type="ECO:0000259" key="1">
    <source>
        <dbReference type="Pfam" id="PF01833"/>
    </source>
</evidence>
<feature type="non-terminal residue" evidence="2">
    <location>
        <position position="1"/>
    </location>
</feature>
<name>A0A7J6Q1X5_PEROL</name>
<dbReference type="SUPFAM" id="SSF81296">
    <property type="entry name" value="E set domains"/>
    <property type="match status" value="1"/>
</dbReference>
<dbReference type="Proteomes" id="UP000574390">
    <property type="component" value="Unassembled WGS sequence"/>
</dbReference>
<proteinExistence type="predicted"/>
<gene>
    <name evidence="2" type="ORF">FOZ62_010432</name>
</gene>
<dbReference type="Pfam" id="PF01833">
    <property type="entry name" value="TIG"/>
    <property type="match status" value="1"/>
</dbReference>
<accession>A0A7J6Q1X5</accession>
<dbReference type="EMBL" id="JABANM010033266">
    <property type="protein sequence ID" value="KAF4701560.1"/>
    <property type="molecule type" value="Genomic_DNA"/>
</dbReference>
<organism evidence="2 3">
    <name type="scientific">Perkinsus olseni</name>
    <name type="common">Perkinsus atlanticus</name>
    <dbReference type="NCBI Taxonomy" id="32597"/>
    <lineage>
        <taxon>Eukaryota</taxon>
        <taxon>Sar</taxon>
        <taxon>Alveolata</taxon>
        <taxon>Perkinsozoa</taxon>
        <taxon>Perkinsea</taxon>
        <taxon>Perkinsida</taxon>
        <taxon>Perkinsidae</taxon>
        <taxon>Perkinsus</taxon>
    </lineage>
</organism>
<dbReference type="InterPro" id="IPR013783">
    <property type="entry name" value="Ig-like_fold"/>
</dbReference>
<sequence length="220" mass="23547">EVGLTPEVYSDSNKTILAIKRPHVAEVSHDSGPFLGGNVLTLHGTGFWNSQAATEANSLLTDTLYVIIGDTPVPAWSASINGTVATVRVPAVPHFTGSPAKFELSLTHNLQDRLFTGLLESGGTAAEVLKEYEYLDVAIGKFYRPEIHQDGAPKDCPQGSPHPAPRVTIKIIPATGHVTFARSDPGVIPTPLLLRGSVQMGTYVGERRAMTKTSHCVRKA</sequence>
<protein>
    <recommendedName>
        <fullName evidence="1">IPT/TIG domain-containing protein</fullName>
    </recommendedName>
</protein>
<comment type="caution">
    <text evidence="2">The sequence shown here is derived from an EMBL/GenBank/DDBJ whole genome shotgun (WGS) entry which is preliminary data.</text>
</comment>
<feature type="domain" description="IPT/TIG" evidence="1">
    <location>
        <begin position="22"/>
        <end position="110"/>
    </location>
</feature>
<dbReference type="Gene3D" id="2.60.40.10">
    <property type="entry name" value="Immunoglobulins"/>
    <property type="match status" value="1"/>
</dbReference>
<evidence type="ECO:0000313" key="2">
    <source>
        <dbReference type="EMBL" id="KAF4701560.1"/>
    </source>
</evidence>
<dbReference type="InterPro" id="IPR002909">
    <property type="entry name" value="IPT_dom"/>
</dbReference>
<reference evidence="2 3" key="1">
    <citation type="submission" date="2020-04" db="EMBL/GenBank/DDBJ databases">
        <title>Perkinsus olseni comparative genomics.</title>
        <authorList>
            <person name="Bogema D.R."/>
        </authorList>
    </citation>
    <scope>NUCLEOTIDE SEQUENCE [LARGE SCALE GENOMIC DNA]</scope>
    <source>
        <strain evidence="2">ATCC PRA-205</strain>
    </source>
</reference>
<dbReference type="InterPro" id="IPR014756">
    <property type="entry name" value="Ig_E-set"/>
</dbReference>